<comment type="caution">
    <text evidence="1">The sequence shown here is derived from an EMBL/GenBank/DDBJ whole genome shotgun (WGS) entry which is preliminary data.</text>
</comment>
<dbReference type="AlphaFoldDB" id="A0A834MHW0"/>
<name>A0A834MHW0_RHYFE</name>
<evidence type="ECO:0000313" key="2">
    <source>
        <dbReference type="Proteomes" id="UP000625711"/>
    </source>
</evidence>
<proteinExistence type="predicted"/>
<dbReference type="OrthoDB" id="6748747at2759"/>
<sequence length="125" mass="14477">MMVTITHSHYTTYGNDMKTSDSLERYTRSIDYYQSSPNLIQSSIELVKHAPYVELLKLIEVFMQIKADLISRFWALLYDNTHILTALRDTLIRKVASMHNLTLSVVVAVRKILEFVKALLYGSYT</sequence>
<accession>A0A834MHW0</accession>
<gene>
    <name evidence="1" type="ORF">GWI33_022065</name>
</gene>
<dbReference type="EMBL" id="JAACXV010000077">
    <property type="protein sequence ID" value="KAF7284471.1"/>
    <property type="molecule type" value="Genomic_DNA"/>
</dbReference>
<reference evidence="1" key="1">
    <citation type="submission" date="2020-08" db="EMBL/GenBank/DDBJ databases">
        <title>Genome sequencing and assembly of the red palm weevil Rhynchophorus ferrugineus.</title>
        <authorList>
            <person name="Dias G.B."/>
            <person name="Bergman C.M."/>
            <person name="Manee M."/>
        </authorList>
    </citation>
    <scope>NUCLEOTIDE SEQUENCE</scope>
    <source>
        <strain evidence="1">AA-2017</strain>
        <tissue evidence="1">Whole larva</tissue>
    </source>
</reference>
<evidence type="ECO:0000313" key="1">
    <source>
        <dbReference type="EMBL" id="KAF7284471.1"/>
    </source>
</evidence>
<organism evidence="1 2">
    <name type="scientific">Rhynchophorus ferrugineus</name>
    <name type="common">Red palm weevil</name>
    <name type="synonym">Curculio ferrugineus</name>
    <dbReference type="NCBI Taxonomy" id="354439"/>
    <lineage>
        <taxon>Eukaryota</taxon>
        <taxon>Metazoa</taxon>
        <taxon>Ecdysozoa</taxon>
        <taxon>Arthropoda</taxon>
        <taxon>Hexapoda</taxon>
        <taxon>Insecta</taxon>
        <taxon>Pterygota</taxon>
        <taxon>Neoptera</taxon>
        <taxon>Endopterygota</taxon>
        <taxon>Coleoptera</taxon>
        <taxon>Polyphaga</taxon>
        <taxon>Cucujiformia</taxon>
        <taxon>Curculionidae</taxon>
        <taxon>Dryophthorinae</taxon>
        <taxon>Rhynchophorus</taxon>
    </lineage>
</organism>
<dbReference type="Proteomes" id="UP000625711">
    <property type="component" value="Unassembled WGS sequence"/>
</dbReference>
<keyword evidence="2" id="KW-1185">Reference proteome</keyword>
<protein>
    <submittedName>
        <fullName evidence="1">Uncharacterized protein</fullName>
    </submittedName>
</protein>